<dbReference type="EMBL" id="JAUKTV010000027">
    <property type="protein sequence ID" value="KAK0701477.1"/>
    <property type="molecule type" value="Genomic_DNA"/>
</dbReference>
<evidence type="ECO:0000313" key="2">
    <source>
        <dbReference type="EMBL" id="KAK0701477.1"/>
    </source>
</evidence>
<evidence type="ECO:0000256" key="1">
    <source>
        <dbReference type="SAM" id="MobiDB-lite"/>
    </source>
</evidence>
<keyword evidence="3" id="KW-1185">Reference proteome</keyword>
<feature type="compositionally biased region" description="Polar residues" evidence="1">
    <location>
        <begin position="1"/>
        <end position="10"/>
    </location>
</feature>
<organism evidence="2 3">
    <name type="scientific">Apiosordaria backusii</name>
    <dbReference type="NCBI Taxonomy" id="314023"/>
    <lineage>
        <taxon>Eukaryota</taxon>
        <taxon>Fungi</taxon>
        <taxon>Dikarya</taxon>
        <taxon>Ascomycota</taxon>
        <taxon>Pezizomycotina</taxon>
        <taxon>Sordariomycetes</taxon>
        <taxon>Sordariomycetidae</taxon>
        <taxon>Sordariales</taxon>
        <taxon>Lasiosphaeriaceae</taxon>
        <taxon>Apiosordaria</taxon>
    </lineage>
</organism>
<evidence type="ECO:0000313" key="3">
    <source>
        <dbReference type="Proteomes" id="UP001172159"/>
    </source>
</evidence>
<reference evidence="2" key="1">
    <citation type="submission" date="2023-06" db="EMBL/GenBank/DDBJ databases">
        <title>Genome-scale phylogeny and comparative genomics of the fungal order Sordariales.</title>
        <authorList>
            <consortium name="Lawrence Berkeley National Laboratory"/>
            <person name="Hensen N."/>
            <person name="Bonometti L."/>
            <person name="Westerberg I."/>
            <person name="Brannstrom I.O."/>
            <person name="Guillou S."/>
            <person name="Cros-Aarteil S."/>
            <person name="Calhoun S."/>
            <person name="Haridas S."/>
            <person name="Kuo A."/>
            <person name="Mondo S."/>
            <person name="Pangilinan J."/>
            <person name="Riley R."/>
            <person name="Labutti K."/>
            <person name="Andreopoulos B."/>
            <person name="Lipzen A."/>
            <person name="Chen C."/>
            <person name="Yanf M."/>
            <person name="Daum C."/>
            <person name="Ng V."/>
            <person name="Clum A."/>
            <person name="Steindorff A."/>
            <person name="Ohm R."/>
            <person name="Martin F."/>
            <person name="Silar P."/>
            <person name="Natvig D."/>
            <person name="Lalanne C."/>
            <person name="Gautier V."/>
            <person name="Ament-Velasquez S.L."/>
            <person name="Kruys A."/>
            <person name="Hutchinson M.I."/>
            <person name="Powell A.J."/>
            <person name="Barry K."/>
            <person name="Miller A.N."/>
            <person name="Grigoriev I.V."/>
            <person name="Debuchy R."/>
            <person name="Gladieux P."/>
            <person name="Thoren M.H."/>
            <person name="Johannesson H."/>
        </authorList>
    </citation>
    <scope>NUCLEOTIDE SEQUENCE</scope>
    <source>
        <strain evidence="2">CBS 540.89</strain>
    </source>
</reference>
<feature type="region of interest" description="Disordered" evidence="1">
    <location>
        <begin position="1"/>
        <end position="20"/>
    </location>
</feature>
<proteinExistence type="predicted"/>
<accession>A0AA39ZPU8</accession>
<name>A0AA39ZPU8_9PEZI</name>
<sequence length="51" mass="5734">MITSHILSTTAHHHKPNAKPRCSLLNMSNPNHLHIHVHIQGIIQPNPHPVI</sequence>
<dbReference type="Proteomes" id="UP001172159">
    <property type="component" value="Unassembled WGS sequence"/>
</dbReference>
<dbReference type="AlphaFoldDB" id="A0AA39ZPU8"/>
<protein>
    <submittedName>
        <fullName evidence="2">Uncharacterized protein</fullName>
    </submittedName>
</protein>
<gene>
    <name evidence="2" type="ORF">B0T21DRAFT_378726</name>
</gene>
<comment type="caution">
    <text evidence="2">The sequence shown here is derived from an EMBL/GenBank/DDBJ whole genome shotgun (WGS) entry which is preliminary data.</text>
</comment>